<accession>A0A9X2DT44</accession>
<dbReference type="EMBL" id="JAMBOL010000044">
    <property type="protein sequence ID" value="MCM3716574.1"/>
    <property type="molecule type" value="Genomic_DNA"/>
</dbReference>
<evidence type="ECO:0000256" key="2">
    <source>
        <dbReference type="SAM" id="MobiDB-lite"/>
    </source>
</evidence>
<proteinExistence type="predicted"/>
<evidence type="ECO:0000313" key="5">
    <source>
        <dbReference type="EMBL" id="MCM3716574.1"/>
    </source>
</evidence>
<protein>
    <submittedName>
        <fullName evidence="5">S-layer homology domain-containing protein</fullName>
    </submittedName>
</protein>
<dbReference type="Pfam" id="PF00395">
    <property type="entry name" value="SLH"/>
    <property type="match status" value="1"/>
</dbReference>
<feature type="domain" description="SLH" evidence="4">
    <location>
        <begin position="27"/>
        <end position="90"/>
    </location>
</feature>
<reference evidence="5" key="1">
    <citation type="submission" date="2022-05" db="EMBL/GenBank/DDBJ databases">
        <title>Comparative Genomics of Spacecraft Associated Microbes.</title>
        <authorList>
            <person name="Tran M.T."/>
            <person name="Wright A."/>
            <person name="Seuylemezian A."/>
            <person name="Eisen J."/>
            <person name="Coil D."/>
        </authorList>
    </citation>
    <scope>NUCLEOTIDE SEQUENCE</scope>
    <source>
        <strain evidence="5">214.1.1</strain>
    </source>
</reference>
<keyword evidence="1 3" id="KW-0732">Signal</keyword>
<keyword evidence="6" id="KW-1185">Reference proteome</keyword>
<feature type="region of interest" description="Disordered" evidence="2">
    <location>
        <begin position="191"/>
        <end position="231"/>
    </location>
</feature>
<feature type="compositionally biased region" description="Pro residues" evidence="2">
    <location>
        <begin position="217"/>
        <end position="226"/>
    </location>
</feature>
<comment type="caution">
    <text evidence="5">The sequence shown here is derived from an EMBL/GenBank/DDBJ whole genome shotgun (WGS) entry which is preliminary data.</text>
</comment>
<feature type="chain" id="PRO_5040843059" evidence="3">
    <location>
        <begin position="29"/>
        <end position="373"/>
    </location>
</feature>
<sequence length="373" mass="41647">MMKKLMKRGILAAAVVALVSLPFQQVFAKTFDDVPERHWAYESVEWGSERGLIEGYPDGLFKPSRIVTEAEFLAMLLRAYGGGIEMTDKVHWADPYYAQSYEQNYPTLGLNNHELRSSPINRMRVAEIIAGTQGVNYEGRNAIRFLLQEGLAQGSNSNEVIVDNYGGDQFLTRAESVQFIQNVWTKGVRDDNGNPILLPRPEEPNDPDDLEDWTDPQPTPPDPNEPPIEEVEGVVIEDGVVVDLDFDRMSPDDMADAVSERLFNDFNFVYEENSRGTIVAGFKDDTKTLDVSYQRFANGMTHVTGNPRNDERVVGAMKIMIQELGVPFTEEIENLIKEGKEGESTQIANVLIGVQGVSTTGVNIVVLEGKLKK</sequence>
<dbReference type="Proteomes" id="UP001139179">
    <property type="component" value="Unassembled WGS sequence"/>
</dbReference>
<dbReference type="RefSeq" id="WP_251225222.1">
    <property type="nucleotide sequence ID" value="NZ_JAMBOL010000044.1"/>
</dbReference>
<feature type="signal peptide" evidence="3">
    <location>
        <begin position="1"/>
        <end position="28"/>
    </location>
</feature>
<dbReference type="PROSITE" id="PS51272">
    <property type="entry name" value="SLH"/>
    <property type="match status" value="1"/>
</dbReference>
<name>A0A9X2DT44_9BACI</name>
<dbReference type="AlphaFoldDB" id="A0A9X2DT44"/>
<feature type="compositionally biased region" description="Acidic residues" evidence="2">
    <location>
        <begin position="204"/>
        <end position="214"/>
    </location>
</feature>
<evidence type="ECO:0000256" key="1">
    <source>
        <dbReference type="ARBA" id="ARBA00022729"/>
    </source>
</evidence>
<organism evidence="5 6">
    <name type="scientific">Halalkalibacter oceani</name>
    <dbReference type="NCBI Taxonomy" id="1653776"/>
    <lineage>
        <taxon>Bacteria</taxon>
        <taxon>Bacillati</taxon>
        <taxon>Bacillota</taxon>
        <taxon>Bacilli</taxon>
        <taxon>Bacillales</taxon>
        <taxon>Bacillaceae</taxon>
        <taxon>Halalkalibacter</taxon>
    </lineage>
</organism>
<gene>
    <name evidence="5" type="ORF">M3202_21250</name>
</gene>
<evidence type="ECO:0000256" key="3">
    <source>
        <dbReference type="SAM" id="SignalP"/>
    </source>
</evidence>
<evidence type="ECO:0000259" key="4">
    <source>
        <dbReference type="PROSITE" id="PS51272"/>
    </source>
</evidence>
<dbReference type="InterPro" id="IPR001119">
    <property type="entry name" value="SLH_dom"/>
</dbReference>
<evidence type="ECO:0000313" key="6">
    <source>
        <dbReference type="Proteomes" id="UP001139179"/>
    </source>
</evidence>